<feature type="region of interest" description="N-terminal hotdog fold" evidence="5">
    <location>
        <begin position="897"/>
        <end position="1013"/>
    </location>
</feature>
<dbReference type="InterPro" id="IPR020802">
    <property type="entry name" value="TesA-like"/>
</dbReference>
<dbReference type="Pfam" id="PF00550">
    <property type="entry name" value="PP-binding"/>
    <property type="match status" value="1"/>
</dbReference>
<dbReference type="SMART" id="SM00822">
    <property type="entry name" value="PKS_KR"/>
    <property type="match status" value="1"/>
</dbReference>
<dbReference type="FunFam" id="3.40.47.10:FF:000019">
    <property type="entry name" value="Polyketide synthase type I"/>
    <property type="match status" value="1"/>
</dbReference>
<dbReference type="SUPFAM" id="SSF51735">
    <property type="entry name" value="NAD(P)-binding Rossmann-fold domains"/>
    <property type="match status" value="2"/>
</dbReference>
<reference evidence="10" key="1">
    <citation type="submission" date="2022-08" db="EMBL/GenBank/DDBJ databases">
        <authorList>
            <person name="Tistechok S."/>
            <person name="Samborskyy M."/>
            <person name="Roman I."/>
        </authorList>
    </citation>
    <scope>NUCLEOTIDE SEQUENCE</scope>
    <source>
        <strain evidence="10">DSM 103496</strain>
    </source>
</reference>
<dbReference type="Proteomes" id="UP001141259">
    <property type="component" value="Unassembled WGS sequence"/>
</dbReference>
<comment type="caution">
    <text evidence="10">The sequence shown here is derived from an EMBL/GenBank/DDBJ whole genome shotgun (WGS) entry which is preliminary data.</text>
</comment>
<dbReference type="GO" id="GO:0004315">
    <property type="term" value="F:3-oxoacyl-[acyl-carrier-protein] synthase activity"/>
    <property type="evidence" value="ECO:0007669"/>
    <property type="project" value="InterPro"/>
</dbReference>
<dbReference type="Gene3D" id="3.40.366.10">
    <property type="entry name" value="Malonyl-Coenzyme A Acyl Carrier Protein, domain 2"/>
    <property type="match status" value="1"/>
</dbReference>
<feature type="region of interest" description="Disordered" evidence="6">
    <location>
        <begin position="414"/>
        <end position="438"/>
    </location>
</feature>
<dbReference type="PROSITE" id="PS50075">
    <property type="entry name" value="CARRIER"/>
    <property type="match status" value="1"/>
</dbReference>
<evidence type="ECO:0000256" key="1">
    <source>
        <dbReference type="ARBA" id="ARBA00022450"/>
    </source>
</evidence>
<dbReference type="InterPro" id="IPR055123">
    <property type="entry name" value="SpnB-like_Rossmann"/>
</dbReference>
<accession>A0A9X3A6L3</accession>
<dbReference type="InterPro" id="IPR020841">
    <property type="entry name" value="PKS_Beta-ketoAc_synthase_dom"/>
</dbReference>
<keyword evidence="3" id="KW-0808">Transferase</keyword>
<dbReference type="InterPro" id="IPR016039">
    <property type="entry name" value="Thiolase-like"/>
</dbReference>
<evidence type="ECO:0000256" key="2">
    <source>
        <dbReference type="ARBA" id="ARBA00022553"/>
    </source>
</evidence>
<feature type="domain" description="PKS/mFAS DH" evidence="9">
    <location>
        <begin position="897"/>
        <end position="1161"/>
    </location>
</feature>
<dbReference type="SUPFAM" id="SSF55048">
    <property type="entry name" value="Probable ACP-binding domain of malonyl-CoA ACP transacylase"/>
    <property type="match status" value="1"/>
</dbReference>
<dbReference type="InterPro" id="IPR013968">
    <property type="entry name" value="PKS_KR"/>
</dbReference>
<dbReference type="InterPro" id="IPR036736">
    <property type="entry name" value="ACP-like_sf"/>
</dbReference>
<dbReference type="PANTHER" id="PTHR43775">
    <property type="entry name" value="FATTY ACID SYNTHASE"/>
    <property type="match status" value="1"/>
</dbReference>
<dbReference type="InterPro" id="IPR014043">
    <property type="entry name" value="Acyl_transferase_dom"/>
</dbReference>
<dbReference type="Pfam" id="PF21089">
    <property type="entry name" value="PKS_DH_N"/>
    <property type="match status" value="1"/>
</dbReference>
<dbReference type="Pfam" id="PF08659">
    <property type="entry name" value="KR"/>
    <property type="match status" value="1"/>
</dbReference>
<dbReference type="Pfam" id="PF16197">
    <property type="entry name" value="KAsynt_C_assoc"/>
    <property type="match status" value="1"/>
</dbReference>
<evidence type="ECO:0000256" key="5">
    <source>
        <dbReference type="PROSITE-ProRule" id="PRU01363"/>
    </source>
</evidence>
<evidence type="ECO:0000313" key="11">
    <source>
        <dbReference type="Proteomes" id="UP001141259"/>
    </source>
</evidence>
<dbReference type="GO" id="GO:0004312">
    <property type="term" value="F:fatty acid synthase activity"/>
    <property type="evidence" value="ECO:0007669"/>
    <property type="project" value="TreeGrafter"/>
</dbReference>
<name>A0A9X3A6L3_9PSEU</name>
<dbReference type="InterPro" id="IPR020806">
    <property type="entry name" value="PKS_PP-bd"/>
</dbReference>
<dbReference type="FunFam" id="3.40.366.10:FF:000002">
    <property type="entry name" value="Probable polyketide synthase 2"/>
    <property type="match status" value="1"/>
</dbReference>
<dbReference type="InterPro" id="IPR016035">
    <property type="entry name" value="Acyl_Trfase/lysoPLipase"/>
</dbReference>
<dbReference type="SUPFAM" id="SSF53474">
    <property type="entry name" value="alpha/beta-Hydrolases"/>
    <property type="match status" value="1"/>
</dbReference>
<organism evidence="10 11">
    <name type="scientific">Umezawaea endophytica</name>
    <dbReference type="NCBI Taxonomy" id="1654476"/>
    <lineage>
        <taxon>Bacteria</taxon>
        <taxon>Bacillati</taxon>
        <taxon>Actinomycetota</taxon>
        <taxon>Actinomycetes</taxon>
        <taxon>Pseudonocardiales</taxon>
        <taxon>Pseudonocardiaceae</taxon>
        <taxon>Umezawaea</taxon>
    </lineage>
</organism>
<dbReference type="Gene3D" id="3.40.50.1820">
    <property type="entry name" value="alpha/beta hydrolase"/>
    <property type="match status" value="1"/>
</dbReference>
<dbReference type="Pfam" id="PF02801">
    <property type="entry name" value="Ketoacyl-synt_C"/>
    <property type="match status" value="1"/>
</dbReference>
<dbReference type="Pfam" id="PF00698">
    <property type="entry name" value="Acyl_transf_1"/>
    <property type="match status" value="1"/>
</dbReference>
<dbReference type="InterPro" id="IPR001227">
    <property type="entry name" value="Ac_transferase_dom_sf"/>
</dbReference>
<protein>
    <submittedName>
        <fullName evidence="10">SDR family NAD(P)-dependent oxidoreductase</fullName>
    </submittedName>
</protein>
<keyword evidence="11" id="KW-1185">Reference proteome</keyword>
<evidence type="ECO:0000256" key="6">
    <source>
        <dbReference type="SAM" id="MobiDB-lite"/>
    </source>
</evidence>
<dbReference type="InterPro" id="IPR050091">
    <property type="entry name" value="PKS_NRPS_Biosynth_Enz"/>
</dbReference>
<dbReference type="InterPro" id="IPR057326">
    <property type="entry name" value="KR_dom"/>
</dbReference>
<dbReference type="InterPro" id="IPR001031">
    <property type="entry name" value="Thioesterase"/>
</dbReference>
<evidence type="ECO:0000256" key="4">
    <source>
        <dbReference type="ARBA" id="ARBA00023315"/>
    </source>
</evidence>
<dbReference type="InterPro" id="IPR018201">
    <property type="entry name" value="Ketoacyl_synth_AS"/>
</dbReference>
<evidence type="ECO:0000259" key="8">
    <source>
        <dbReference type="PROSITE" id="PS52004"/>
    </source>
</evidence>
<dbReference type="InterPro" id="IPR029058">
    <property type="entry name" value="AB_hydrolase_fold"/>
</dbReference>
<evidence type="ECO:0000259" key="7">
    <source>
        <dbReference type="PROSITE" id="PS50075"/>
    </source>
</evidence>
<dbReference type="PROSITE" id="PS52019">
    <property type="entry name" value="PKS_MFAS_DH"/>
    <property type="match status" value="1"/>
</dbReference>
<dbReference type="EMBL" id="JANYMP010000033">
    <property type="protein sequence ID" value="MCS7483508.1"/>
    <property type="molecule type" value="Genomic_DNA"/>
</dbReference>
<dbReference type="SMART" id="SM00826">
    <property type="entry name" value="PKS_DH"/>
    <property type="match status" value="1"/>
</dbReference>
<dbReference type="PANTHER" id="PTHR43775:SF51">
    <property type="entry name" value="INACTIVE PHENOLPHTHIOCEROL SYNTHESIS POLYKETIDE SYNTHASE TYPE I PKS1-RELATED"/>
    <property type="match status" value="1"/>
</dbReference>
<dbReference type="InterPro" id="IPR036291">
    <property type="entry name" value="NAD(P)-bd_dom_sf"/>
</dbReference>
<dbReference type="InterPro" id="IPR049552">
    <property type="entry name" value="PKS_DH_N"/>
</dbReference>
<dbReference type="CDD" id="cd08956">
    <property type="entry name" value="KR_3_FAS_SDR_x"/>
    <property type="match status" value="1"/>
</dbReference>
<feature type="active site" description="Proton acceptor; for dehydratase activity" evidence="5">
    <location>
        <position position="928"/>
    </location>
</feature>
<dbReference type="SMART" id="SM00827">
    <property type="entry name" value="PKS_AT"/>
    <property type="match status" value="1"/>
</dbReference>
<dbReference type="Pfam" id="PF00975">
    <property type="entry name" value="Thioesterase"/>
    <property type="match status" value="1"/>
</dbReference>
<dbReference type="Pfam" id="PF14765">
    <property type="entry name" value="PS-DH"/>
    <property type="match status" value="1"/>
</dbReference>
<feature type="domain" description="Ketosynthase family 3 (KS3)" evidence="8">
    <location>
        <begin position="33"/>
        <end position="446"/>
    </location>
</feature>
<keyword evidence="2" id="KW-0597">Phosphoprotein</keyword>
<evidence type="ECO:0000313" key="10">
    <source>
        <dbReference type="EMBL" id="MCS7483508.1"/>
    </source>
</evidence>
<dbReference type="InterPro" id="IPR014030">
    <property type="entry name" value="Ketoacyl_synth_N"/>
</dbReference>
<dbReference type="InterPro" id="IPR049551">
    <property type="entry name" value="PKS_DH_C"/>
</dbReference>
<proteinExistence type="predicted"/>
<feature type="active site" description="Proton donor; for dehydratase activity" evidence="5">
    <location>
        <position position="1083"/>
    </location>
</feature>
<dbReference type="InterPro" id="IPR014031">
    <property type="entry name" value="Ketoacyl_synth_C"/>
</dbReference>
<evidence type="ECO:0000256" key="3">
    <source>
        <dbReference type="ARBA" id="ARBA00022679"/>
    </source>
</evidence>
<dbReference type="PROSITE" id="PS52004">
    <property type="entry name" value="KS3_2"/>
    <property type="match status" value="1"/>
</dbReference>
<dbReference type="Gene3D" id="3.10.129.110">
    <property type="entry name" value="Polyketide synthase dehydratase"/>
    <property type="match status" value="1"/>
</dbReference>
<feature type="domain" description="Carrier" evidence="7">
    <location>
        <begin position="1585"/>
        <end position="1660"/>
    </location>
</feature>
<dbReference type="InterPro" id="IPR016036">
    <property type="entry name" value="Malonyl_transacylase_ACP-bd"/>
</dbReference>
<evidence type="ECO:0000259" key="9">
    <source>
        <dbReference type="PROSITE" id="PS52019"/>
    </source>
</evidence>
<dbReference type="SMART" id="SM00823">
    <property type="entry name" value="PKS_PP"/>
    <property type="match status" value="1"/>
</dbReference>
<dbReference type="GO" id="GO:0031177">
    <property type="term" value="F:phosphopantetheine binding"/>
    <property type="evidence" value="ECO:0007669"/>
    <property type="project" value="InterPro"/>
</dbReference>
<dbReference type="InterPro" id="IPR032821">
    <property type="entry name" value="PKS_assoc"/>
</dbReference>
<keyword evidence="1" id="KW-0596">Phosphopantetheine</keyword>
<dbReference type="InterPro" id="IPR006162">
    <property type="entry name" value="Ppantetheine_attach_site"/>
</dbReference>
<dbReference type="Gene3D" id="1.10.1200.10">
    <property type="entry name" value="ACP-like"/>
    <property type="match status" value="1"/>
</dbReference>
<dbReference type="SUPFAM" id="SSF53901">
    <property type="entry name" value="Thiolase-like"/>
    <property type="match status" value="1"/>
</dbReference>
<sequence length="1962" mass="204790">MAVPDKIVEALRKSLQDNEHLRAENKALADAAHAPVAIVAAACRLPGGIDTPEALWRLLAEGGDAVGPLPTDRERPVRDDLRGGFLRDAGHFDAGFFGISPREALAMDPQQRLLLETSWEAFERGGFTLPALKGSRTGVYAGVMGTHYAHVSAYDLPEGVANFVTMGTQVNVASGRLAYAFGLEGPTVTVDTACSSSLVALHLATSALRAGECDLALAAGATVLPDPSEYLNAASAAGALAPDGRCKSYADAADGTGFSEGVVVLLVERLADALRHGHPVLAVVRGSAVNSDGASNGLSAPNGPSQQRVIASALADARLRPSDVDLVEGHGTGTTLGDPIEAQAVLAAYGQDRADPVWFGSLKSNIGHTQAAAGAAGVLKVLLALRHGTMPSTLHVDAPTRQVDWGGGKVSLLTGNRPWPRGDRPRRGGVSSFGASGTNAHVVLEEPPAPREGPTSPAAPPVAVPWLLSSRTERGLADQAARLVPHVNSDPADIGCALALTRTHFEHRAAVLGPDHAGALAALAAGRTTGLVTGRVRRGGRVVFVFPGQGSQWAGMGADLLGTSPVFATRLAECEKAFAPHLDWSLTDALRDGRPLDTDDVVQPLLFAVMVSLAEVWLSHGLRPAAVVGHSQGEIAAACFAGALTLEDAALVVARRGRELAALAGLEGMLSVSASPDEVGRRLAGRPALSVAARNGPESVAVSGPIGDLEDLAAALAAEGVRTRRIPIGYASHSPQVDRIHDRLLAVLADIRPQVPRVPLRSTATGRWVRDAGLTPDYWFANARQPVDFLGAVRDLLDSGHRTFVECAPHPVLVPAVLDTAEDAGEDVIVVGSLRRDDGGADRMTRSLAEAHVQGAPVDWAPLFAGTTSRRIPLPTYAFQRERYWLGPAVPTGPSSHPLLGTLVELAGGGTVLTGVLSPATSPWLADHALGSVAVLPGAAFVDLVVHAGGATVDDLTVQAPLVLPTTGEVTVQVRIGPPGEDGVREVGVHSRRETAEWTSHATGTLSATRDLPDGLGEWPPAGAEPIDLAGRYEDFAAAGVHYGPAFRGLRSAWRHGDDVLAEVELPEGLRATGFTVHPALLDAALQTVGLLPPGTVPEGALPFAFGGVTVHAPGATRLRVRTRPTGARGEVAVEAFDVDGDPVLTVDSLVVREASAPTATDSLFRLEWRPVPLPAPDPALTWATHGEIPDQAPDVVVLSLVDRPAGDIAADTHHAVRFVRDALRAWLADDRLEQATLVVLTSRAVAADPAEDVLDLPGAAVRGLLRAAQSEHPDRFVLVDVDTAADAPLAAALATGEPQIAVRAGELRAPRLTRAVAGGEHGGFDPNGTVLITGGTGALGVHLARHLVAAHGVTRLLLASRRGAVPAELAGLGAHVDVVACDVADRDAVAALLVAIPAEHPLTAVVHAAGVLADGLVEDVDDARTDLVLRPKVDAALHLHELTRGTDLAAFVLFSSAAGVFGSPGQGDYAAANTFLDALAHHRRAVGLPAQSLAWGTWDVEDGVVGDLDAAQRERLRRFGRPLGPPEALALFDAALADGAPLLVPTRLDLPRTRADDVPPLLRALVRGGSTTAPRRRVTDLDGPALRDAVFGQIAAVLGYPGPEAVVGDRGFLELGLDSLTAVELRNGLSKVTGLRLKATVAFDAGTPDELVRSLTRVSKPAPPPPPAVGDPMDALDGLFRHALSLGHRKVGQRLVREAARLRPMATSPDQWPALPQPVHLADGPERPALVCFSSIVAIAGAHQFARFAGRFRGVRPFLAFDVPGFGPGELLAADVDTLVGAYADVIAEQVGGPFVLLGSSSGGYLAHATATALEARGVRPTGVALLDTYLIGDPTIMRDRVQEFLMGGMFDREDQYVRMDSGRLTAMAWYGGLFEDWTPGPCAAPLLLVRASEPLDGMTDDPESDDWRASWDGAQTVVDVPGNHFSIAEQHLEHSTAAVEGWLRTLDPVSPTTPEEEVTA</sequence>
<keyword evidence="4" id="KW-0012">Acyltransferase</keyword>
<dbReference type="InterPro" id="IPR049900">
    <property type="entry name" value="PKS_mFAS_DH"/>
</dbReference>
<dbReference type="Pfam" id="PF00109">
    <property type="entry name" value="ketoacyl-synt"/>
    <property type="match status" value="1"/>
</dbReference>
<gene>
    <name evidence="10" type="ORF">NZH93_42270</name>
</gene>
<dbReference type="Gene3D" id="3.30.70.3290">
    <property type="match status" value="1"/>
</dbReference>
<dbReference type="CDD" id="cd00833">
    <property type="entry name" value="PKS"/>
    <property type="match status" value="1"/>
</dbReference>
<feature type="region of interest" description="C-terminal hotdog fold" evidence="5">
    <location>
        <begin position="1024"/>
        <end position="1161"/>
    </location>
</feature>
<dbReference type="SMART" id="SM00824">
    <property type="entry name" value="PKS_TE"/>
    <property type="match status" value="1"/>
</dbReference>
<dbReference type="InterPro" id="IPR042104">
    <property type="entry name" value="PKS_dehydratase_sf"/>
</dbReference>
<dbReference type="GO" id="GO:0006633">
    <property type="term" value="P:fatty acid biosynthetic process"/>
    <property type="evidence" value="ECO:0007669"/>
    <property type="project" value="InterPro"/>
</dbReference>
<dbReference type="Gene3D" id="3.40.47.10">
    <property type="match status" value="1"/>
</dbReference>
<dbReference type="InterPro" id="IPR009081">
    <property type="entry name" value="PP-bd_ACP"/>
</dbReference>
<dbReference type="Gene3D" id="3.40.50.720">
    <property type="entry name" value="NAD(P)-binding Rossmann-like Domain"/>
    <property type="match status" value="1"/>
</dbReference>
<dbReference type="SMART" id="SM00825">
    <property type="entry name" value="PKS_KS"/>
    <property type="match status" value="1"/>
</dbReference>
<dbReference type="PROSITE" id="PS00606">
    <property type="entry name" value="KS3_1"/>
    <property type="match status" value="1"/>
</dbReference>
<dbReference type="PROSITE" id="PS00012">
    <property type="entry name" value="PHOSPHOPANTETHEINE"/>
    <property type="match status" value="1"/>
</dbReference>
<dbReference type="SUPFAM" id="SSF52151">
    <property type="entry name" value="FabD/lysophospholipase-like"/>
    <property type="match status" value="1"/>
</dbReference>
<dbReference type="Pfam" id="PF22953">
    <property type="entry name" value="SpnB_Rossmann"/>
    <property type="match status" value="1"/>
</dbReference>
<dbReference type="InterPro" id="IPR020807">
    <property type="entry name" value="PKS_DH"/>
</dbReference>